<feature type="signal peptide" evidence="1">
    <location>
        <begin position="1"/>
        <end position="22"/>
    </location>
</feature>
<gene>
    <name evidence="2" type="ORF">WKR92_06570</name>
</gene>
<feature type="chain" id="PRO_5046397492" evidence="1">
    <location>
        <begin position="23"/>
        <end position="253"/>
    </location>
</feature>
<evidence type="ECO:0000256" key="1">
    <source>
        <dbReference type="SAM" id="SignalP"/>
    </source>
</evidence>
<dbReference type="RefSeq" id="WP_375557026.1">
    <property type="nucleotide sequence ID" value="NZ_JBBVGT010000002.1"/>
</dbReference>
<dbReference type="Proteomes" id="UP001580928">
    <property type="component" value="Unassembled WGS sequence"/>
</dbReference>
<proteinExistence type="predicted"/>
<accession>A0ABV5CD78</accession>
<sequence>MNFNLLSIVFSVCLLVSSTASAQELLPWKQDIKIDASFVDWQEDSLRYFYEEQGLKYAISNDESYLYIFIKVPHQGQQLKAIYNGFNITISESPKEESGSSVIFPLPDKAALQAVNAETNFEKAANRRQFGLETIRAIYVRGFDEIVDGMISIRNTYGVKPAIRIDSSDVLNYELAIPLNKLKIDTNTSFAINLRINEIITTRYTDPGFRRYRYGYPYYGRSPYGLTRPRSGISRKEVPGVWHTVKLASHSSQ</sequence>
<evidence type="ECO:0000313" key="2">
    <source>
        <dbReference type="EMBL" id="MFB5945489.1"/>
    </source>
</evidence>
<comment type="caution">
    <text evidence="2">The sequence shown here is derived from an EMBL/GenBank/DDBJ whole genome shotgun (WGS) entry which is preliminary data.</text>
</comment>
<reference evidence="2 3" key="1">
    <citation type="submission" date="2024-04" db="EMBL/GenBank/DDBJ databases">
        <title>Albibacterium profundi sp. nov., isolated from sediment of the Challenger Deep of Mariana Trench.</title>
        <authorList>
            <person name="Wang Y."/>
        </authorList>
    </citation>
    <scope>NUCLEOTIDE SEQUENCE [LARGE SCALE GENOMIC DNA]</scope>
    <source>
        <strain evidence="2 3">RHL897</strain>
    </source>
</reference>
<dbReference type="EMBL" id="JBBVGT010000002">
    <property type="protein sequence ID" value="MFB5945489.1"/>
    <property type="molecule type" value="Genomic_DNA"/>
</dbReference>
<keyword evidence="1" id="KW-0732">Signal</keyword>
<evidence type="ECO:0000313" key="3">
    <source>
        <dbReference type="Proteomes" id="UP001580928"/>
    </source>
</evidence>
<keyword evidence="3" id="KW-1185">Reference proteome</keyword>
<protein>
    <submittedName>
        <fullName evidence="2">Uncharacterized protein</fullName>
    </submittedName>
</protein>
<organism evidence="2 3">
    <name type="scientific">Albibacterium profundi</name>
    <dbReference type="NCBI Taxonomy" id="3134906"/>
    <lineage>
        <taxon>Bacteria</taxon>
        <taxon>Pseudomonadati</taxon>
        <taxon>Bacteroidota</taxon>
        <taxon>Sphingobacteriia</taxon>
        <taxon>Sphingobacteriales</taxon>
        <taxon>Sphingobacteriaceae</taxon>
        <taxon>Albibacterium</taxon>
    </lineage>
</organism>
<name>A0ABV5CD78_9SPHI</name>